<feature type="compositionally biased region" description="Basic residues" evidence="1">
    <location>
        <begin position="1038"/>
        <end position="1050"/>
    </location>
</feature>
<feature type="compositionally biased region" description="Polar residues" evidence="1">
    <location>
        <begin position="1336"/>
        <end position="1347"/>
    </location>
</feature>
<feature type="compositionally biased region" description="Low complexity" evidence="1">
    <location>
        <begin position="64"/>
        <end position="79"/>
    </location>
</feature>
<feature type="compositionally biased region" description="Low complexity" evidence="1">
    <location>
        <begin position="541"/>
        <end position="559"/>
    </location>
</feature>
<protein>
    <submittedName>
        <fullName evidence="2">Unnamed protein product</fullName>
    </submittedName>
</protein>
<gene>
    <name evidence="2" type="ORF">Pfra01_001771800</name>
</gene>
<feature type="region of interest" description="Disordered" evidence="1">
    <location>
        <begin position="1287"/>
        <end position="1353"/>
    </location>
</feature>
<dbReference type="Proteomes" id="UP001165121">
    <property type="component" value="Unassembled WGS sequence"/>
</dbReference>
<feature type="region of interest" description="Disordered" evidence="1">
    <location>
        <begin position="41"/>
        <end position="129"/>
    </location>
</feature>
<feature type="compositionally biased region" description="Low complexity" evidence="1">
    <location>
        <begin position="903"/>
        <end position="941"/>
    </location>
</feature>
<evidence type="ECO:0000313" key="3">
    <source>
        <dbReference type="Proteomes" id="UP001165121"/>
    </source>
</evidence>
<evidence type="ECO:0000256" key="1">
    <source>
        <dbReference type="SAM" id="MobiDB-lite"/>
    </source>
</evidence>
<dbReference type="OrthoDB" id="127061at2759"/>
<reference evidence="2" key="1">
    <citation type="submission" date="2023-04" db="EMBL/GenBank/DDBJ databases">
        <title>Phytophthora fragariaefolia NBRC 109709.</title>
        <authorList>
            <person name="Ichikawa N."/>
            <person name="Sato H."/>
            <person name="Tonouchi N."/>
        </authorList>
    </citation>
    <scope>NUCLEOTIDE SEQUENCE</scope>
    <source>
        <strain evidence="2">NBRC 109709</strain>
    </source>
</reference>
<feature type="compositionally biased region" description="Acidic residues" evidence="1">
    <location>
        <begin position="974"/>
        <end position="984"/>
    </location>
</feature>
<accession>A0A9W6XWV7</accession>
<name>A0A9W6XWV7_9STRA</name>
<dbReference type="EMBL" id="BSXT01002118">
    <property type="protein sequence ID" value="GMF47214.1"/>
    <property type="molecule type" value="Genomic_DNA"/>
</dbReference>
<evidence type="ECO:0000313" key="2">
    <source>
        <dbReference type="EMBL" id="GMF47214.1"/>
    </source>
</evidence>
<feature type="region of interest" description="Disordered" evidence="1">
    <location>
        <begin position="903"/>
        <end position="984"/>
    </location>
</feature>
<feature type="region of interest" description="Disordered" evidence="1">
    <location>
        <begin position="454"/>
        <end position="498"/>
    </location>
</feature>
<comment type="caution">
    <text evidence="2">The sequence shown here is derived from an EMBL/GenBank/DDBJ whole genome shotgun (WGS) entry which is preliminary data.</text>
</comment>
<proteinExistence type="predicted"/>
<feature type="region of interest" description="Disordered" evidence="1">
    <location>
        <begin position="536"/>
        <end position="567"/>
    </location>
</feature>
<feature type="compositionally biased region" description="Polar residues" evidence="1">
    <location>
        <begin position="89"/>
        <end position="103"/>
    </location>
</feature>
<organism evidence="2 3">
    <name type="scientific">Phytophthora fragariaefolia</name>
    <dbReference type="NCBI Taxonomy" id="1490495"/>
    <lineage>
        <taxon>Eukaryota</taxon>
        <taxon>Sar</taxon>
        <taxon>Stramenopiles</taxon>
        <taxon>Oomycota</taxon>
        <taxon>Peronosporomycetes</taxon>
        <taxon>Peronosporales</taxon>
        <taxon>Peronosporaceae</taxon>
        <taxon>Phytophthora</taxon>
    </lineage>
</organism>
<feature type="region of interest" description="Disordered" evidence="1">
    <location>
        <begin position="1012"/>
        <end position="1069"/>
    </location>
</feature>
<sequence>MLRAELGRGLTIPLMSLSVSRHSRWPSLDFAQLISMSSRFTPVTPPPAADTAMTPSGPPDRGEVSSAASPPRFRASPRVSGERECSFVDLTTSSEADSGSGQVSRMSPPRPLSPPGDTTSDTEDKSDSARRVTLESLECLLHFQASQREQELAELARLVAFSLTRPAVPSDRAQRDSVLSAASIHELGDALRHPFAGPDSSAVIADMRSELQVAKQINSALTRRLDTQSAEFADLRGQLNIMTLERDRPLDLSKQSTAFTASLRKRVAELEAQAAVARSQADAQVAAAFRHADGFKRQVQDQEIAALRVSIADHDRAYADLQGLASKHFAQLQGSARLLVDGGRQPLRHAQSAIAHQRAVILRQKRVIARQGFIPMHDPHMAAAAAGGLDAPALSPSDLQLNARCAAFSLSASSYSPPQASGRTTQPRSIGLVASDVDSAGGSSQPRRTLAQLRRAPQNTLTPAEKLHRLSHPVSATATGSRRKPHQPPDQPYSIPLPGEEGHEEVMELLAGDDLGAVSDGALLRLSAVSSRRWRHRRRASSSVTPSSAAKVARPASAAGDEPPFDFDLGDPMEDVELDVSAEVGVSATSSTGAVSTTGASSVVAATSSPVTATSSTTVTTLVSAVPTVDSAVVSCSTPQDSSVSTATSNSAATASSSAVLASMSSCSAESASADSSVPTSLPIASSTAGLSASCSTASTIGLASSAGLGVSTSVLPLAPLSTSGVVTPAPSFADPVVASAPAMSSTLTSTPWSSTSLVATASSTVMPIPASSSAVITTTTTSLAAVALPAAGSVGVSTSAPGSVGSISVSTPNSAMLRVLACSRQTPAFKPYGAVSTVVTAVPEVSSTSTRSVVPVSDSVMVPSSGRPRRKSAAIAASLSSHYLTEFSVSDRVALGLASSTEYSSDSTSRGAGSSAKQLELLSGSSDAESDSVAASSAENESIRGQTGDPGDQATTVPQPKARALSSATPALDGDDSSDDSDDVSLRDLVSRMQTGRDATHVKAQSYLALGRAPPSSPRSSDSAGIPSAQRSSSSPKKTKEKKERRKHNGSQGVVHPTKPGNSASLARDGHPTGYFVALWERTHWVVASSVMMGLHPSQQASRSYEEIADMYTEWFRHKLCRKRRSDALRSLMTTISDDLYSAVVRSIDGVPAPDVDAELYFEPSVPVYPLVNLLWIPSGSDWCQAVSEVDSAEPWRTWWLTDPARHPYNACFRARNVDFLHFAPPGVDPNMVEAAVEDDVDLTEPDPPIRSTGAPPCANRAGIHIFEGCGPGELGWSASDSVATARSARGARDGSGDSPSDSSFGPDSPDLAGWLSSALGRSVEASSQASSSAGQPSRTGNSAGQPVQGPDSAMDMLVCAATAISQAPSPNAPVTL</sequence>
<keyword evidence="3" id="KW-1185">Reference proteome</keyword>
<feature type="compositionally biased region" description="Low complexity" evidence="1">
    <location>
        <begin position="1298"/>
        <end position="1312"/>
    </location>
</feature>
<feature type="compositionally biased region" description="Low complexity" evidence="1">
    <location>
        <begin position="1012"/>
        <end position="1037"/>
    </location>
</feature>